<feature type="transmembrane region" description="Helical" evidence="10">
    <location>
        <begin position="580"/>
        <end position="596"/>
    </location>
</feature>
<proteinExistence type="predicted"/>
<feature type="transmembrane region" description="Helical" evidence="10">
    <location>
        <begin position="280"/>
        <end position="304"/>
    </location>
</feature>
<keyword evidence="2 8" id="KW-0813">Transport</keyword>
<feature type="transmembrane region" description="Helical" evidence="10">
    <location>
        <begin position="404"/>
        <end position="428"/>
    </location>
</feature>
<dbReference type="Proteomes" id="UP000481252">
    <property type="component" value="Unassembled WGS sequence"/>
</dbReference>
<evidence type="ECO:0000256" key="4">
    <source>
        <dbReference type="ARBA" id="ARBA00022519"/>
    </source>
</evidence>
<evidence type="ECO:0000256" key="5">
    <source>
        <dbReference type="ARBA" id="ARBA00022692"/>
    </source>
</evidence>
<feature type="transmembrane region" description="Helical" evidence="10">
    <location>
        <begin position="434"/>
        <end position="464"/>
    </location>
</feature>
<evidence type="ECO:0000256" key="7">
    <source>
        <dbReference type="ARBA" id="ARBA00023136"/>
    </source>
</evidence>
<feature type="transmembrane region" description="Helical" evidence="10">
    <location>
        <begin position="73"/>
        <end position="92"/>
    </location>
</feature>
<dbReference type="InterPro" id="IPR010656">
    <property type="entry name" value="DctM"/>
</dbReference>
<dbReference type="RefSeq" id="WP_165119999.1">
    <property type="nucleotide sequence ID" value="NZ_JAAKZG010000010.1"/>
</dbReference>
<feature type="domain" description="Tripartite ATP-independent periplasmic transporters DctQ component" evidence="11">
    <location>
        <begin position="53"/>
        <end position="182"/>
    </location>
</feature>
<dbReference type="NCBIfam" id="TIGR00786">
    <property type="entry name" value="dctM"/>
    <property type="match status" value="1"/>
</dbReference>
<comment type="function">
    <text evidence="8">Part of the tripartite ATP-independent periplasmic (TRAP) transport system.</text>
</comment>
<feature type="transmembrane region" description="Helical" evidence="10">
    <location>
        <begin position="603"/>
        <end position="620"/>
    </location>
</feature>
<dbReference type="Pfam" id="PF06808">
    <property type="entry name" value="DctM"/>
    <property type="match status" value="1"/>
</dbReference>
<feature type="transmembrane region" description="Helical" evidence="10">
    <location>
        <begin position="42"/>
        <end position="61"/>
    </location>
</feature>
<feature type="transmembrane region" description="Helical" evidence="10">
    <location>
        <begin position="221"/>
        <end position="239"/>
    </location>
</feature>
<evidence type="ECO:0000259" key="11">
    <source>
        <dbReference type="Pfam" id="PF04290"/>
    </source>
</evidence>
<dbReference type="AlphaFoldDB" id="A0A7C9R9K2"/>
<dbReference type="GO" id="GO:0005886">
    <property type="term" value="C:plasma membrane"/>
    <property type="evidence" value="ECO:0007669"/>
    <property type="project" value="UniProtKB-SubCell"/>
</dbReference>
<evidence type="ECO:0000256" key="2">
    <source>
        <dbReference type="ARBA" id="ARBA00022448"/>
    </source>
</evidence>
<dbReference type="GO" id="GO:0022857">
    <property type="term" value="F:transmembrane transporter activity"/>
    <property type="evidence" value="ECO:0007669"/>
    <property type="project" value="UniProtKB-UniRule"/>
</dbReference>
<evidence type="ECO:0000256" key="1">
    <source>
        <dbReference type="ARBA" id="ARBA00004429"/>
    </source>
</evidence>
<feature type="transmembrane region" description="Helical" evidence="10">
    <location>
        <begin position="159"/>
        <end position="178"/>
    </location>
</feature>
<keyword evidence="6 10" id="KW-1133">Transmembrane helix</keyword>
<feature type="transmembrane region" description="Helical" evidence="10">
    <location>
        <begin position="626"/>
        <end position="650"/>
    </location>
</feature>
<keyword evidence="7 10" id="KW-0472">Membrane</keyword>
<protein>
    <submittedName>
        <fullName evidence="13">TRAP transporter large permease subunit</fullName>
    </submittedName>
</protein>
<dbReference type="InterPro" id="IPR004681">
    <property type="entry name" value="TRAP_DctM"/>
</dbReference>
<dbReference type="PANTHER" id="PTHR33362">
    <property type="entry name" value="SIALIC ACID TRAP TRANSPORTER PERMEASE PROTEIN SIAT-RELATED"/>
    <property type="match status" value="1"/>
</dbReference>
<sequence>MADVLDGHLSETAPSMATNKPKDTGLAGGWFIDGIDTITKGAGLLASITLFFMTCIVVYEVVMRSGFNMPTTWVSEISVYAFVALVFLGLAVGQREGAHIQVEVLIDNVSPPRRQQLELIGTWLGLLFAAVTGWEMYCFTVSEYINGTRDWGLLATPQWIPEIPVIIGYVLFCTALLRDICKKSAPESRVLQAALPLILLTILVALAYIGRTDIRVAGTRMDWATLVIMGGLMLGAFVWSGWRVGLAVLLIVGIIGGLFYLSLSMSLLVTGLILVGAMMFLLFIGVPVGVTMGLIGLLGLLFMIRQPQLPMLSDRSWTSINSFTLTAVPTFVLMGSLLVHSGVTVKLFDMLVVWFGRTRGGLGHATVGASAVFAAVSGSSLATAATLGRVAAPEMTARGYSNRLTYGLVAAGATLGILIPPSIAMIIYGNTVGVPITVLFVAGIVPGLLLAALFAVTVLVWSYISPSSVPVGERYPFSAKLKSLVGVLPFLALITAVLGSLYFGIATPTEAGAVGAIAALVLCIQQGKMNLQQLYKVLYDTVTVTSFIMLIVIGASIFGWVFDFLRLPREMVSVVTGWNLAPWMVVVMIAIFYLILGMFIESISMMLMTLSVTFPIIVALGLDPIWFGIVLVILVEIGLVTPPVGIVLFILRGMSGVPLRDIVIGVTPFILLMLAFIALLYVFPEIVLWLPSRIS</sequence>
<evidence type="ECO:0000256" key="3">
    <source>
        <dbReference type="ARBA" id="ARBA00022475"/>
    </source>
</evidence>
<feature type="transmembrane region" description="Helical" evidence="10">
    <location>
        <begin position="537"/>
        <end position="560"/>
    </location>
</feature>
<evidence type="ECO:0000256" key="9">
    <source>
        <dbReference type="SAM" id="MobiDB-lite"/>
    </source>
</evidence>
<feature type="region of interest" description="Disordered" evidence="9">
    <location>
        <begin position="1"/>
        <end position="21"/>
    </location>
</feature>
<feature type="transmembrane region" description="Helical" evidence="10">
    <location>
        <begin position="484"/>
        <end position="503"/>
    </location>
</feature>
<keyword evidence="4 8" id="KW-0997">Cell inner membrane</keyword>
<comment type="caution">
    <text evidence="13">The sequence shown here is derived from an EMBL/GenBank/DDBJ whole genome shotgun (WGS) entry which is preliminary data.</text>
</comment>
<feature type="transmembrane region" description="Helical" evidence="10">
    <location>
        <begin position="368"/>
        <end position="392"/>
    </location>
</feature>
<evidence type="ECO:0000259" key="12">
    <source>
        <dbReference type="Pfam" id="PF06808"/>
    </source>
</evidence>
<evidence type="ECO:0000313" key="13">
    <source>
        <dbReference type="EMBL" id="NGN43582.1"/>
    </source>
</evidence>
<dbReference type="EMBL" id="JAAKZG010000010">
    <property type="protein sequence ID" value="NGN43582.1"/>
    <property type="molecule type" value="Genomic_DNA"/>
</dbReference>
<feature type="transmembrane region" description="Helical" evidence="10">
    <location>
        <begin position="190"/>
        <end position="209"/>
    </location>
</feature>
<feature type="transmembrane region" description="Helical" evidence="10">
    <location>
        <begin position="246"/>
        <end position="274"/>
    </location>
</feature>
<name>A0A7C9R9K2_9HYPH</name>
<evidence type="ECO:0000313" key="14">
    <source>
        <dbReference type="Proteomes" id="UP000481252"/>
    </source>
</evidence>
<reference evidence="13 14" key="1">
    <citation type="submission" date="2020-02" db="EMBL/GenBank/DDBJ databases">
        <title>Genome sequence of the type strain CGMCC 1.15528 of Mesorhizobium zhangyense.</title>
        <authorList>
            <person name="Gao J."/>
            <person name="Sun J."/>
        </authorList>
    </citation>
    <scope>NUCLEOTIDE SEQUENCE [LARGE SCALE GENOMIC DNA]</scope>
    <source>
        <strain evidence="13 14">CGMCC 1.15528</strain>
    </source>
</reference>
<gene>
    <name evidence="13" type="ORF">G6N74_21155</name>
</gene>
<feature type="transmembrane region" description="Helical" evidence="10">
    <location>
        <begin position="662"/>
        <end position="683"/>
    </location>
</feature>
<organism evidence="13 14">
    <name type="scientific">Mesorhizobium zhangyense</name>
    <dbReference type="NCBI Taxonomy" id="1776730"/>
    <lineage>
        <taxon>Bacteria</taxon>
        <taxon>Pseudomonadati</taxon>
        <taxon>Pseudomonadota</taxon>
        <taxon>Alphaproteobacteria</taxon>
        <taxon>Hyphomicrobiales</taxon>
        <taxon>Phyllobacteriaceae</taxon>
        <taxon>Mesorhizobium</taxon>
    </lineage>
</organism>
<evidence type="ECO:0000256" key="10">
    <source>
        <dbReference type="SAM" id="Phobius"/>
    </source>
</evidence>
<dbReference type="InterPro" id="IPR055348">
    <property type="entry name" value="DctQ"/>
</dbReference>
<feature type="transmembrane region" description="Helical" evidence="10">
    <location>
        <begin position="325"/>
        <end position="348"/>
    </location>
</feature>
<keyword evidence="3" id="KW-1003">Cell membrane</keyword>
<evidence type="ECO:0000256" key="6">
    <source>
        <dbReference type="ARBA" id="ARBA00022989"/>
    </source>
</evidence>
<accession>A0A7C9R9K2</accession>
<evidence type="ECO:0000256" key="8">
    <source>
        <dbReference type="RuleBase" id="RU369079"/>
    </source>
</evidence>
<comment type="subcellular location">
    <subcellularLocation>
        <location evidence="1 8">Cell inner membrane</location>
        <topology evidence="1 8">Multi-pass membrane protein</topology>
    </subcellularLocation>
</comment>
<dbReference type="Pfam" id="PF04290">
    <property type="entry name" value="DctQ"/>
    <property type="match status" value="1"/>
</dbReference>
<feature type="transmembrane region" description="Helical" evidence="10">
    <location>
        <begin position="509"/>
        <end position="525"/>
    </location>
</feature>
<keyword evidence="14" id="KW-1185">Reference proteome</keyword>
<feature type="transmembrane region" description="Helical" evidence="10">
    <location>
        <begin position="119"/>
        <end position="139"/>
    </location>
</feature>
<keyword evidence="5 10" id="KW-0812">Transmembrane</keyword>
<feature type="domain" description="TRAP C4-dicarboxylate transport system permease DctM subunit" evidence="12">
    <location>
        <begin position="276"/>
        <end position="686"/>
    </location>
</feature>
<dbReference type="PANTHER" id="PTHR33362:SF5">
    <property type="entry name" value="C4-DICARBOXYLATE TRAP TRANSPORTER LARGE PERMEASE PROTEIN DCTM"/>
    <property type="match status" value="1"/>
</dbReference>